<keyword evidence="2" id="KW-1185">Reference proteome</keyword>
<evidence type="ECO:0000313" key="1">
    <source>
        <dbReference type="EMBL" id="KAJ6775479.1"/>
    </source>
</evidence>
<evidence type="ECO:0000313" key="2">
    <source>
        <dbReference type="Proteomes" id="UP001151532"/>
    </source>
</evidence>
<reference evidence="1" key="1">
    <citation type="submission" date="2022-11" db="EMBL/GenBank/DDBJ databases">
        <authorList>
            <person name="Hyden B.L."/>
            <person name="Feng K."/>
            <person name="Yates T."/>
            <person name="Jawdy S."/>
            <person name="Smart L.B."/>
            <person name="Muchero W."/>
        </authorList>
    </citation>
    <scope>NUCLEOTIDE SEQUENCE</scope>
    <source>
        <tissue evidence="1">Shoot tip</tissue>
    </source>
</reference>
<gene>
    <name evidence="1" type="ORF">OIU79_018610</name>
</gene>
<organism evidence="1 2">
    <name type="scientific">Salix purpurea</name>
    <name type="common">Purple osier willow</name>
    <dbReference type="NCBI Taxonomy" id="77065"/>
    <lineage>
        <taxon>Eukaryota</taxon>
        <taxon>Viridiplantae</taxon>
        <taxon>Streptophyta</taxon>
        <taxon>Embryophyta</taxon>
        <taxon>Tracheophyta</taxon>
        <taxon>Spermatophyta</taxon>
        <taxon>Magnoliopsida</taxon>
        <taxon>eudicotyledons</taxon>
        <taxon>Gunneridae</taxon>
        <taxon>Pentapetalae</taxon>
        <taxon>rosids</taxon>
        <taxon>fabids</taxon>
        <taxon>Malpighiales</taxon>
        <taxon>Salicaceae</taxon>
        <taxon>Saliceae</taxon>
        <taxon>Salix</taxon>
    </lineage>
</organism>
<dbReference type="Proteomes" id="UP001151532">
    <property type="component" value="Chromosome 5"/>
</dbReference>
<reference evidence="1" key="2">
    <citation type="journal article" date="2023" name="Int. J. Mol. Sci.">
        <title>De Novo Assembly and Annotation of 11 Diverse Shrub Willow (Salix) Genomes Reveals Novel Gene Organization in Sex-Linked Regions.</title>
        <authorList>
            <person name="Hyden B."/>
            <person name="Feng K."/>
            <person name="Yates T.B."/>
            <person name="Jawdy S."/>
            <person name="Cereghino C."/>
            <person name="Smart L.B."/>
            <person name="Muchero W."/>
        </authorList>
    </citation>
    <scope>NUCLEOTIDE SEQUENCE</scope>
    <source>
        <tissue evidence="1">Shoot tip</tissue>
    </source>
</reference>
<sequence>MALLSRFCISRSDLTFQAVSWRGICGCTISSGLLTLKLSSLSMFGTFDIRDLCGLSHKTSSECVLGSVEESIQLDHDCNSTEESSTMQLVPPRSPEINGVCGHPIDNPRVGLPVQIMWLDDHKASSGEGEGCGSLSHTRDAALKNESSKSKKCKKHCTVKKEVSDLNAELLDDVKGIETSDLRI</sequence>
<accession>A0A9Q0WYN4</accession>
<comment type="caution">
    <text evidence="1">The sequence shown here is derived from an EMBL/GenBank/DDBJ whole genome shotgun (WGS) entry which is preliminary data.</text>
</comment>
<dbReference type="EMBL" id="JAPFFK010000002">
    <property type="protein sequence ID" value="KAJ6775479.1"/>
    <property type="molecule type" value="Genomic_DNA"/>
</dbReference>
<dbReference type="AlphaFoldDB" id="A0A9Q0WYN4"/>
<proteinExistence type="predicted"/>
<name>A0A9Q0WYN4_SALPP</name>
<protein>
    <submittedName>
        <fullName evidence="1">Uncharacterized protein</fullName>
    </submittedName>
</protein>